<keyword evidence="2" id="KW-0479">Metal-binding</keyword>
<evidence type="ECO:0000256" key="8">
    <source>
        <dbReference type="SAM" id="MobiDB-lite"/>
    </source>
</evidence>
<dbReference type="Pfam" id="PF00172">
    <property type="entry name" value="Zn_clus"/>
    <property type="match status" value="1"/>
</dbReference>
<evidence type="ECO:0000256" key="3">
    <source>
        <dbReference type="ARBA" id="ARBA00022833"/>
    </source>
</evidence>
<sequence>MSTSSEPDLRNNSGATHEENAHQGAQGVFSPSAALDPSLPDSGSDKLVSSETATAQKAHRARRACDECRGRKIRCDGRHPCLHCSALNLDCSYDQPDKRSTRLSRREVEDLASKLQRARNLLWVLAPNIDLDDPHLDATVLSKLQFPISNMRSPAATGTKQSESPHQTPHGPASPEQDANLATVLEETGRLDLDDMGNWGYQSHGSSSAFVRRLGERFSNMSDLSIEDKTTNLRLQDTTNRLMNHAFEDSSREFISLPPREVAIELATSALNEACALFNFVHKPSFFSMLEEIYLLNPAQYTDKEHKFLPLLYAVLALGYLFSRNERVHFGYTHAISEGMRYFTATRQMIDIAQCQNILALQTVVFMTLFLHSSASMPTCHSYISAAMAASLQMGLHHSQPAEMDSVEREIRKRLFWTIRTLETYIIAILGLPRTISDDDIDQDMPLEIDDEYITKEGIFPMPEGRISLITASNAHIRLARILSKVSTHVYPAKRMQREVSQKTRAYIVNNAKVREVENDLRNWMTNLPAHLRPGLDGSKDLTRPFLHYISQSRNDNLTSNQCYAYAATCVDVGRNAIYNARKMEKQDMLTGPYWFSIYTTFCATLALTFHVWENAEVENALETIKDAEYGRHVLTRLAYQSKAAESLSETLGIIFTRLPGRLGNDKQHARSKLNPQRKRPQSPARPNIMESQHQNIPVQQDHSAIDSHYPRQRDITRHDPPDITFENPNSYLDSTHWMSSQTLNTSSPLTTRFLGPDSIEDIFGPADLALGNNWPEASHPITDLHLNLGLGSPTLACWTYNLPAFSPDGSKILFTRRTNLANIGDSYDIFTMNSDGIGLNQVTESVTSDAHAIWTHDGRIAYSTAMYGFQQEAPLYDDSMLPYAIIMLMDADGSNKAPLTNRSSNHHDTPCCAKDNKDSRQTDNNNNNNNNINNNNIPYDTHQNVTTRGHNNASRALQSHQLTLPRSPIPEPATEPAQETAPTTAPQSTPQKITESVDEPIAQRGIEPPAL</sequence>
<dbReference type="Proteomes" id="UP000249363">
    <property type="component" value="Unassembled WGS sequence"/>
</dbReference>
<dbReference type="Gene3D" id="2.120.10.30">
    <property type="entry name" value="TolB, C-terminal domain"/>
    <property type="match status" value="1"/>
</dbReference>
<dbReference type="GO" id="GO:0008270">
    <property type="term" value="F:zinc ion binding"/>
    <property type="evidence" value="ECO:0007669"/>
    <property type="project" value="InterPro"/>
</dbReference>
<evidence type="ECO:0000256" key="4">
    <source>
        <dbReference type="ARBA" id="ARBA00023015"/>
    </source>
</evidence>
<gene>
    <name evidence="10" type="ORF">BHQ10_009448</name>
</gene>
<dbReference type="STRING" id="1196081.A0A364LC99"/>
<dbReference type="GO" id="GO:0000981">
    <property type="term" value="F:DNA-binding transcription factor activity, RNA polymerase II-specific"/>
    <property type="evidence" value="ECO:0007669"/>
    <property type="project" value="InterPro"/>
</dbReference>
<keyword evidence="5" id="KW-0238">DNA-binding</keyword>
<comment type="caution">
    <text evidence="10">The sequence shown here is derived from an EMBL/GenBank/DDBJ whole genome shotgun (WGS) entry which is preliminary data.</text>
</comment>
<feature type="region of interest" description="Disordered" evidence="8">
    <location>
        <begin position="898"/>
        <end position="948"/>
    </location>
</feature>
<feature type="compositionally biased region" description="Basic residues" evidence="8">
    <location>
        <begin position="670"/>
        <end position="681"/>
    </location>
</feature>
<dbReference type="PANTHER" id="PTHR47540:SF1">
    <property type="entry name" value="ACTIVATOR OF STRESS GENES 1-RELATED"/>
    <property type="match status" value="1"/>
</dbReference>
<dbReference type="Pfam" id="PF04082">
    <property type="entry name" value="Fungal_trans"/>
    <property type="match status" value="1"/>
</dbReference>
<dbReference type="SMART" id="SM00906">
    <property type="entry name" value="Fungal_trans"/>
    <property type="match status" value="1"/>
</dbReference>
<dbReference type="GO" id="GO:0006351">
    <property type="term" value="P:DNA-templated transcription"/>
    <property type="evidence" value="ECO:0007669"/>
    <property type="project" value="InterPro"/>
</dbReference>
<keyword evidence="3" id="KW-0862">Zinc</keyword>
<dbReference type="CDD" id="cd00067">
    <property type="entry name" value="GAL4"/>
    <property type="match status" value="1"/>
</dbReference>
<dbReference type="InterPro" id="IPR001138">
    <property type="entry name" value="Zn2Cys6_DnaBD"/>
</dbReference>
<evidence type="ECO:0000313" key="10">
    <source>
        <dbReference type="EMBL" id="RAO73436.1"/>
    </source>
</evidence>
<reference evidence="10 11" key="1">
    <citation type="journal article" date="2017" name="Biotechnol. Biofuels">
        <title>Differential beta-glucosidase expression as a function of carbon source availability in Talaromyces amestolkiae: a genomic and proteomic approach.</title>
        <authorList>
            <person name="de Eugenio L.I."/>
            <person name="Mendez-Liter J.A."/>
            <person name="Nieto-Dominguez M."/>
            <person name="Alonso L."/>
            <person name="Gil-Munoz J."/>
            <person name="Barriuso J."/>
            <person name="Prieto A."/>
            <person name="Martinez M.J."/>
        </authorList>
    </citation>
    <scope>NUCLEOTIDE SEQUENCE [LARGE SCALE GENOMIC DNA]</scope>
    <source>
        <strain evidence="10 11">CIB</strain>
    </source>
</reference>
<evidence type="ECO:0000259" key="9">
    <source>
        <dbReference type="PROSITE" id="PS50048"/>
    </source>
</evidence>
<dbReference type="SUPFAM" id="SSF57701">
    <property type="entry name" value="Zn2/Cys6 DNA-binding domain"/>
    <property type="match status" value="1"/>
</dbReference>
<dbReference type="AlphaFoldDB" id="A0A364LC99"/>
<dbReference type="GeneID" id="63798662"/>
<feature type="compositionally biased region" description="Polar residues" evidence="8">
    <location>
        <begin position="690"/>
        <end position="703"/>
    </location>
</feature>
<dbReference type="InterPro" id="IPR007219">
    <property type="entry name" value="XnlR_reg_dom"/>
</dbReference>
<dbReference type="RefSeq" id="XP_040737950.1">
    <property type="nucleotide sequence ID" value="XM_040882364.1"/>
</dbReference>
<dbReference type="GO" id="GO:0043565">
    <property type="term" value="F:sequence-specific DNA binding"/>
    <property type="evidence" value="ECO:0007669"/>
    <property type="project" value="TreeGrafter"/>
</dbReference>
<name>A0A364LC99_TALAM</name>
<comment type="subcellular location">
    <subcellularLocation>
        <location evidence="1">Nucleus</location>
    </subcellularLocation>
</comment>
<dbReference type="CDD" id="cd12148">
    <property type="entry name" value="fungal_TF_MHR"/>
    <property type="match status" value="1"/>
</dbReference>
<protein>
    <recommendedName>
        <fullName evidence="9">Zn(2)-C6 fungal-type domain-containing protein</fullName>
    </recommendedName>
</protein>
<feature type="compositionally biased region" description="Polar residues" evidence="8">
    <location>
        <begin position="151"/>
        <end position="167"/>
    </location>
</feature>
<dbReference type="PROSITE" id="PS50048">
    <property type="entry name" value="ZN2_CY6_FUNGAL_2"/>
    <property type="match status" value="1"/>
</dbReference>
<organism evidence="10 11">
    <name type="scientific">Talaromyces amestolkiae</name>
    <dbReference type="NCBI Taxonomy" id="1196081"/>
    <lineage>
        <taxon>Eukaryota</taxon>
        <taxon>Fungi</taxon>
        <taxon>Dikarya</taxon>
        <taxon>Ascomycota</taxon>
        <taxon>Pezizomycotina</taxon>
        <taxon>Eurotiomycetes</taxon>
        <taxon>Eurotiomycetidae</taxon>
        <taxon>Eurotiales</taxon>
        <taxon>Trichocomaceae</taxon>
        <taxon>Talaromyces</taxon>
        <taxon>Talaromyces sect. Talaromyces</taxon>
    </lineage>
</organism>
<dbReference type="GO" id="GO:0045944">
    <property type="term" value="P:positive regulation of transcription by RNA polymerase II"/>
    <property type="evidence" value="ECO:0007669"/>
    <property type="project" value="TreeGrafter"/>
</dbReference>
<dbReference type="PROSITE" id="PS00463">
    <property type="entry name" value="ZN2_CY6_FUNGAL_1"/>
    <property type="match status" value="1"/>
</dbReference>
<dbReference type="InterPro" id="IPR036864">
    <property type="entry name" value="Zn2-C6_fun-type_DNA-bd_sf"/>
</dbReference>
<feature type="region of interest" description="Disordered" evidence="8">
    <location>
        <begin position="663"/>
        <end position="706"/>
    </location>
</feature>
<dbReference type="PANTHER" id="PTHR47540">
    <property type="entry name" value="THIAMINE REPRESSIBLE GENES REGULATORY PROTEIN THI5"/>
    <property type="match status" value="1"/>
</dbReference>
<evidence type="ECO:0000256" key="7">
    <source>
        <dbReference type="ARBA" id="ARBA00023242"/>
    </source>
</evidence>
<feature type="region of interest" description="Disordered" evidence="8">
    <location>
        <begin position="1"/>
        <end position="55"/>
    </location>
</feature>
<dbReference type="GO" id="GO:0005634">
    <property type="term" value="C:nucleus"/>
    <property type="evidence" value="ECO:0007669"/>
    <property type="project" value="UniProtKB-SubCell"/>
</dbReference>
<feature type="region of interest" description="Disordered" evidence="8">
    <location>
        <begin position="151"/>
        <end position="177"/>
    </location>
</feature>
<evidence type="ECO:0000256" key="2">
    <source>
        <dbReference type="ARBA" id="ARBA00022723"/>
    </source>
</evidence>
<dbReference type="SUPFAM" id="SSF82171">
    <property type="entry name" value="DPP6 N-terminal domain-like"/>
    <property type="match status" value="1"/>
</dbReference>
<dbReference type="OrthoDB" id="422427at2759"/>
<evidence type="ECO:0000256" key="1">
    <source>
        <dbReference type="ARBA" id="ARBA00004123"/>
    </source>
</evidence>
<evidence type="ECO:0000256" key="6">
    <source>
        <dbReference type="ARBA" id="ARBA00023163"/>
    </source>
</evidence>
<keyword evidence="6" id="KW-0804">Transcription</keyword>
<feature type="compositionally biased region" description="Low complexity" evidence="8">
    <location>
        <begin position="925"/>
        <end position="938"/>
    </location>
</feature>
<dbReference type="InterPro" id="IPR051711">
    <property type="entry name" value="Stress_Response_Reg"/>
</dbReference>
<feature type="region of interest" description="Disordered" evidence="8">
    <location>
        <begin position="965"/>
        <end position="1012"/>
    </location>
</feature>
<feature type="compositionally biased region" description="Polar residues" evidence="8">
    <location>
        <begin position="1"/>
        <end position="15"/>
    </location>
</feature>
<accession>A0A364LC99</accession>
<dbReference type="SMART" id="SM00066">
    <property type="entry name" value="GAL4"/>
    <property type="match status" value="1"/>
</dbReference>
<dbReference type="EMBL" id="MIKG01000024">
    <property type="protein sequence ID" value="RAO73436.1"/>
    <property type="molecule type" value="Genomic_DNA"/>
</dbReference>
<proteinExistence type="predicted"/>
<evidence type="ECO:0000313" key="11">
    <source>
        <dbReference type="Proteomes" id="UP000249363"/>
    </source>
</evidence>
<keyword evidence="7" id="KW-0539">Nucleus</keyword>
<feature type="compositionally biased region" description="Basic and acidic residues" evidence="8">
    <location>
        <begin position="906"/>
        <end position="922"/>
    </location>
</feature>
<dbReference type="Gene3D" id="4.10.240.10">
    <property type="entry name" value="Zn(2)-C6 fungal-type DNA-binding domain"/>
    <property type="match status" value="1"/>
</dbReference>
<keyword evidence="11" id="KW-1185">Reference proteome</keyword>
<keyword evidence="4" id="KW-0805">Transcription regulation</keyword>
<feature type="domain" description="Zn(2)-C6 fungal-type" evidence="9">
    <location>
        <begin position="64"/>
        <end position="93"/>
    </location>
</feature>
<evidence type="ECO:0000256" key="5">
    <source>
        <dbReference type="ARBA" id="ARBA00023125"/>
    </source>
</evidence>
<feature type="compositionally biased region" description="Low complexity" evidence="8">
    <location>
        <begin position="975"/>
        <end position="992"/>
    </location>
</feature>
<dbReference type="InterPro" id="IPR011042">
    <property type="entry name" value="6-blade_b-propeller_TolB-like"/>
</dbReference>